<dbReference type="GO" id="GO:0008483">
    <property type="term" value="F:transaminase activity"/>
    <property type="evidence" value="ECO:0007669"/>
    <property type="project" value="InterPro"/>
</dbReference>
<dbReference type="HAMAP" id="MF_00375">
    <property type="entry name" value="HemL_aminotrans_3"/>
    <property type="match status" value="1"/>
</dbReference>
<comment type="cofactor">
    <cofactor evidence="1">
        <name>pyridoxal 5'-phosphate</name>
        <dbReference type="ChEBI" id="CHEBI:597326"/>
    </cofactor>
</comment>
<evidence type="ECO:0000256" key="5">
    <source>
        <dbReference type="ARBA" id="ARBA00012143"/>
    </source>
</evidence>
<evidence type="ECO:0000256" key="12">
    <source>
        <dbReference type="ARBA" id="ARBA00023244"/>
    </source>
</evidence>
<dbReference type="InterPro" id="IPR004639">
    <property type="entry name" value="4pyrrol_synth_GluAld_NH2Trfase"/>
</dbReference>
<organism evidence="15 16">
    <name type="scientific">Potamilus streckersoni</name>
    <dbReference type="NCBI Taxonomy" id="2493646"/>
    <lineage>
        <taxon>Eukaryota</taxon>
        <taxon>Metazoa</taxon>
        <taxon>Spiralia</taxon>
        <taxon>Lophotrochozoa</taxon>
        <taxon>Mollusca</taxon>
        <taxon>Bivalvia</taxon>
        <taxon>Autobranchia</taxon>
        <taxon>Heteroconchia</taxon>
        <taxon>Palaeoheterodonta</taxon>
        <taxon>Unionida</taxon>
        <taxon>Unionoidea</taxon>
        <taxon>Unionidae</taxon>
        <taxon>Ambleminae</taxon>
        <taxon>Lampsilini</taxon>
        <taxon>Potamilus</taxon>
    </lineage>
</organism>
<protein>
    <recommendedName>
        <fullName evidence="5">glutamate-1-semialdehyde 2,1-aminomutase</fullName>
        <ecNumber evidence="5">5.4.3.8</ecNumber>
    </recommendedName>
</protein>
<feature type="compositionally biased region" description="Polar residues" evidence="13">
    <location>
        <begin position="924"/>
        <end position="933"/>
    </location>
</feature>
<dbReference type="SUPFAM" id="SSF53383">
    <property type="entry name" value="PLP-dependent transferases"/>
    <property type="match status" value="1"/>
</dbReference>
<dbReference type="NCBIfam" id="TIGR00713">
    <property type="entry name" value="hemL"/>
    <property type="match status" value="1"/>
</dbReference>
<feature type="region of interest" description="Disordered" evidence="13">
    <location>
        <begin position="964"/>
        <end position="1029"/>
    </location>
</feature>
<comment type="caution">
    <text evidence="15">The sequence shown here is derived from an EMBL/GenBank/DDBJ whole genome shotgun (WGS) entry which is preliminary data.</text>
</comment>
<dbReference type="EC" id="5.4.3.8" evidence="5"/>
<dbReference type="Pfam" id="PF00202">
    <property type="entry name" value="Aminotran_3"/>
    <property type="match status" value="1"/>
</dbReference>
<name>A0AAE0S2L9_9BIVA</name>
<dbReference type="Gene3D" id="1.20.272.10">
    <property type="match status" value="1"/>
</dbReference>
<dbReference type="SUPFAM" id="SSF48019">
    <property type="entry name" value="post-AAA+ oligomerization domain-like"/>
    <property type="match status" value="1"/>
</dbReference>
<comment type="pathway">
    <text evidence="2">Porphyrin-containing compound metabolism; protoporphyrin-IX biosynthesis; 5-aminolevulinate from L-glutamyl-tRNA(Glu): step 2/2.</text>
</comment>
<dbReference type="Pfam" id="PF12169">
    <property type="entry name" value="DNA_pol3_gamma3"/>
    <property type="match status" value="1"/>
</dbReference>
<evidence type="ECO:0000256" key="8">
    <source>
        <dbReference type="ARBA" id="ARBA00022833"/>
    </source>
</evidence>
<evidence type="ECO:0000313" key="15">
    <source>
        <dbReference type="EMBL" id="KAK3584156.1"/>
    </source>
</evidence>
<evidence type="ECO:0000256" key="10">
    <source>
        <dbReference type="ARBA" id="ARBA00022898"/>
    </source>
</evidence>
<dbReference type="GO" id="GO:0006260">
    <property type="term" value="P:DNA replication"/>
    <property type="evidence" value="ECO:0007669"/>
    <property type="project" value="InterPro"/>
</dbReference>
<feature type="compositionally biased region" description="Polar residues" evidence="13">
    <location>
        <begin position="898"/>
        <end position="916"/>
    </location>
</feature>
<proteinExistence type="inferred from homology"/>
<dbReference type="NCBIfam" id="NF000818">
    <property type="entry name" value="PRK00062.1"/>
    <property type="match status" value="1"/>
</dbReference>
<gene>
    <name evidence="15" type="ORF">CHS0354_035236</name>
</gene>
<dbReference type="GO" id="GO:0005524">
    <property type="term" value="F:ATP binding"/>
    <property type="evidence" value="ECO:0007669"/>
    <property type="project" value="UniProtKB-KW"/>
</dbReference>
<dbReference type="GO" id="GO:0003887">
    <property type="term" value="F:DNA-directed DNA polymerase activity"/>
    <property type="evidence" value="ECO:0007669"/>
    <property type="project" value="InterPro"/>
</dbReference>
<dbReference type="SMART" id="SM00382">
    <property type="entry name" value="AAA"/>
    <property type="match status" value="1"/>
</dbReference>
<dbReference type="GO" id="GO:0030170">
    <property type="term" value="F:pyridoxal phosphate binding"/>
    <property type="evidence" value="ECO:0007669"/>
    <property type="project" value="InterPro"/>
</dbReference>
<keyword evidence="8" id="KW-0862">Zinc</keyword>
<feature type="compositionally biased region" description="Polar residues" evidence="13">
    <location>
        <begin position="986"/>
        <end position="1009"/>
    </location>
</feature>
<dbReference type="NCBIfam" id="NF004046">
    <property type="entry name" value="PRK05563.1"/>
    <property type="match status" value="1"/>
</dbReference>
<evidence type="ECO:0000256" key="1">
    <source>
        <dbReference type="ARBA" id="ARBA00001933"/>
    </source>
</evidence>
<dbReference type="InterPro" id="IPR022754">
    <property type="entry name" value="DNA_pol_III_gamma-3"/>
</dbReference>
<feature type="compositionally biased region" description="Polar residues" evidence="13">
    <location>
        <begin position="847"/>
        <end position="862"/>
    </location>
</feature>
<dbReference type="GO" id="GO:0009360">
    <property type="term" value="C:DNA polymerase III complex"/>
    <property type="evidence" value="ECO:0007669"/>
    <property type="project" value="InterPro"/>
</dbReference>
<dbReference type="FunFam" id="3.40.50.300:FF:000014">
    <property type="entry name" value="DNA polymerase III subunit gamma/tau"/>
    <property type="match status" value="1"/>
</dbReference>
<dbReference type="GO" id="GO:0042286">
    <property type="term" value="F:glutamate-1-semialdehyde 2,1-aminomutase activity"/>
    <property type="evidence" value="ECO:0007669"/>
    <property type="project" value="UniProtKB-EC"/>
</dbReference>
<sequence length="1193" mass="132464">MKRSESDRLFEHAQTVIPGGVNSPVRAFRSVGLKPLFITKAQGAYIHDADGNAYLDYVGSWGPMILGHAHPAVVEAVRQAAGKGLSYGAPTEAEILLAEKVISAYPSVEMIRMVNSGTEATMSAVRVARAYTGRDKIIKFTGHYHGHADYLLVKAGSGATTLGIPNSAGVPQSFSEHTLLCEFNDFDTIIQITQEEYPGEIACIILEPFAGNMGFVPPVQDFLKKLRALCDREGIILIFDEVMTGFRVAKGGAQEVFSVIPDMTTFGKIIGGGMPVGAYGGKKEIMSMVAPLGSVYQAGTLSGNPLAMAAGLATLNELFKPGMYDELARTTGRLTEGIRTIAQKTGTPMTVDHCGSMFGFFFSGSPIHSYEQALACDTARFNRFFAKMLEEEIYLAPSAFEAGFVSLAHTTEDIDKTLSAFENILRFMAYQVLARKLRPTKFSELIGQEFIARALQNSIRREQAAHAFLFIGSRGVGKTSCARILTKALNCTQIQDGEPCNTCETCREINAGNASDVYEIDAASNRGIEHIRDLRENARYMPVKYRYKVYIIDEAHMLTLESFNALLKTLEEPPPHVKFILATTDAHKIPRTVFSRCQHFDFRRIPTERMKLYLENICKESQVHISGRILHMIAVNSMGGLRDALTSLEMVFNFADSSSNDNEIISLLGWSDPDEITGIIEAAAEKDGNKALEVLHGMTSRGLSLNQILSDLLILIKNLTQFKEFPPKIFPDTVFDRERFNALLDKVSVSELIQYFNILLECELVMRKSSYAMVCMEIAVLKICRAERLTGLNEIVSFIRQYDAKALNIPFKPLSDTSAHPGSSGGKHKRDDEEANSVSDDRHPFAGNQSVADSKQTDTFRSSADAETEKKNPEAASHTVNSATPKNTTATPVKDSRQYSTYRASASGTTQDTQHLPSVKESTENTVQKSSPNIDPGANLIHKEHPADNRYTHSADDSERFAPADAYTENNPDDFPAAEREAPPASFQSPSNNTNHLYAPVQSQSTLPDKTNEAHPVKKNSPQREEDTEYIPASVREEALYKSGYPDELMKAVFEEEKLSACEQRWIEFISYCYRHFFADKEHFILRGFLKYVVPLDQTEDSFTIGITSDTFFNDRAPEVQQKITDWLSKFLGHPVKILTRPHPPEDGLSAERFEQKLKSKAYQAVLENVYEMPAVKMLTRIFPDTAITIQPQ</sequence>
<dbReference type="GO" id="GO:0003677">
    <property type="term" value="F:DNA binding"/>
    <property type="evidence" value="ECO:0007669"/>
    <property type="project" value="InterPro"/>
</dbReference>
<dbReference type="InterPro" id="IPR003593">
    <property type="entry name" value="AAA+_ATPase"/>
</dbReference>
<dbReference type="AlphaFoldDB" id="A0AAE0S2L9"/>
<evidence type="ECO:0000256" key="4">
    <source>
        <dbReference type="ARBA" id="ARBA00008981"/>
    </source>
</evidence>
<dbReference type="Gene3D" id="3.40.50.300">
    <property type="entry name" value="P-loop containing nucleotide triphosphate hydrolases"/>
    <property type="match status" value="1"/>
</dbReference>
<feature type="compositionally biased region" description="Polar residues" evidence="13">
    <location>
        <begin position="878"/>
        <end position="891"/>
    </location>
</feature>
<keyword evidence="12" id="KW-0627">Porphyrin biosynthesis</keyword>
<dbReference type="InterPro" id="IPR012763">
    <property type="entry name" value="DNA_pol_III_sug/sutau_N"/>
</dbReference>
<comment type="similarity">
    <text evidence="4">Belongs to the class-III pyridoxal-phosphate-dependent aminotransferase family. HemL subfamily.</text>
</comment>
<keyword evidence="10" id="KW-0663">Pyridoxal phosphate</keyword>
<accession>A0AAE0S2L9</accession>
<evidence type="ECO:0000256" key="7">
    <source>
        <dbReference type="ARBA" id="ARBA00022741"/>
    </source>
</evidence>
<reference evidence="15" key="3">
    <citation type="submission" date="2023-05" db="EMBL/GenBank/DDBJ databases">
        <authorList>
            <person name="Smith C.H."/>
        </authorList>
    </citation>
    <scope>NUCLEOTIDE SEQUENCE</scope>
    <source>
        <strain evidence="15">CHS0354</strain>
        <tissue evidence="15">Mantle</tissue>
    </source>
</reference>
<dbReference type="InterPro" id="IPR008921">
    <property type="entry name" value="DNA_pol3_clamp-load_cplx_C"/>
</dbReference>
<evidence type="ECO:0000313" key="16">
    <source>
        <dbReference type="Proteomes" id="UP001195483"/>
    </source>
</evidence>
<dbReference type="CDD" id="cd00009">
    <property type="entry name" value="AAA"/>
    <property type="match status" value="1"/>
</dbReference>
<dbReference type="PANTHER" id="PTHR43713">
    <property type="entry name" value="GLUTAMATE-1-SEMIALDEHYDE 2,1-AMINOMUTASE"/>
    <property type="match status" value="1"/>
</dbReference>
<dbReference type="GO" id="GO:0046872">
    <property type="term" value="F:metal ion binding"/>
    <property type="evidence" value="ECO:0007669"/>
    <property type="project" value="UniProtKB-KW"/>
</dbReference>
<evidence type="ECO:0000256" key="2">
    <source>
        <dbReference type="ARBA" id="ARBA00004819"/>
    </source>
</evidence>
<dbReference type="SUPFAM" id="SSF52540">
    <property type="entry name" value="P-loop containing nucleoside triphosphate hydrolases"/>
    <property type="match status" value="1"/>
</dbReference>
<dbReference type="InterPro" id="IPR049704">
    <property type="entry name" value="Aminotrans_3_PPA_site"/>
</dbReference>
<dbReference type="EMBL" id="JAEAOA010002069">
    <property type="protein sequence ID" value="KAK3584156.1"/>
    <property type="molecule type" value="Genomic_DNA"/>
</dbReference>
<evidence type="ECO:0000256" key="11">
    <source>
        <dbReference type="ARBA" id="ARBA00023235"/>
    </source>
</evidence>
<dbReference type="Gene3D" id="3.90.1150.10">
    <property type="entry name" value="Aspartate Aminotransferase, domain 1"/>
    <property type="match status" value="1"/>
</dbReference>
<dbReference type="InterPro" id="IPR005814">
    <property type="entry name" value="Aminotrans_3"/>
</dbReference>
<evidence type="ECO:0000259" key="14">
    <source>
        <dbReference type="SMART" id="SM00382"/>
    </source>
</evidence>
<dbReference type="InterPro" id="IPR015421">
    <property type="entry name" value="PyrdxlP-dep_Trfase_major"/>
</dbReference>
<dbReference type="PANTHER" id="PTHR43713:SF3">
    <property type="entry name" value="GLUTAMATE-1-SEMIALDEHYDE 2,1-AMINOMUTASE 1, CHLOROPLASTIC-RELATED"/>
    <property type="match status" value="1"/>
</dbReference>
<dbReference type="Proteomes" id="UP001195483">
    <property type="component" value="Unassembled WGS sequence"/>
</dbReference>
<dbReference type="Pfam" id="PF13177">
    <property type="entry name" value="DNA_pol3_delta2"/>
    <property type="match status" value="1"/>
</dbReference>
<feature type="region of interest" description="Disordered" evidence="13">
    <location>
        <begin position="813"/>
        <end position="942"/>
    </location>
</feature>
<evidence type="ECO:0000256" key="6">
    <source>
        <dbReference type="ARBA" id="ARBA00022723"/>
    </source>
</evidence>
<dbReference type="FunFam" id="3.40.640.10:FF:000021">
    <property type="entry name" value="Glutamate-1-semialdehyde 2,1-aminomutase"/>
    <property type="match status" value="1"/>
</dbReference>
<dbReference type="InterPro" id="IPR015422">
    <property type="entry name" value="PyrdxlP-dep_Trfase_small"/>
</dbReference>
<comment type="similarity">
    <text evidence="3">Belongs to the DnaX/STICHEL family.</text>
</comment>
<reference evidence="15" key="2">
    <citation type="journal article" date="2021" name="Genome Biol. Evol.">
        <title>Developing a high-quality reference genome for a parasitic bivalve with doubly uniparental inheritance (Bivalvia: Unionida).</title>
        <authorList>
            <person name="Smith C.H."/>
        </authorList>
    </citation>
    <scope>NUCLEOTIDE SEQUENCE</scope>
    <source>
        <strain evidence="15">CHS0354</strain>
        <tissue evidence="15">Mantle</tissue>
    </source>
</reference>
<dbReference type="InterPro" id="IPR027417">
    <property type="entry name" value="P-loop_NTPase"/>
</dbReference>
<dbReference type="CDD" id="cd00610">
    <property type="entry name" value="OAT_like"/>
    <property type="match status" value="1"/>
</dbReference>
<evidence type="ECO:0000256" key="13">
    <source>
        <dbReference type="SAM" id="MobiDB-lite"/>
    </source>
</evidence>
<dbReference type="GO" id="GO:0006779">
    <property type="term" value="P:porphyrin-containing compound biosynthetic process"/>
    <property type="evidence" value="ECO:0007669"/>
    <property type="project" value="UniProtKB-KW"/>
</dbReference>
<keyword evidence="16" id="KW-1185">Reference proteome</keyword>
<reference evidence="15" key="1">
    <citation type="journal article" date="2021" name="Genome Biol. Evol.">
        <title>A High-Quality Reference Genome for a Parasitic Bivalve with Doubly Uniparental Inheritance (Bivalvia: Unionida).</title>
        <authorList>
            <person name="Smith C.H."/>
        </authorList>
    </citation>
    <scope>NUCLEOTIDE SEQUENCE</scope>
    <source>
        <strain evidence="15">CHS0354</strain>
    </source>
</reference>
<keyword evidence="9" id="KW-0067">ATP-binding</keyword>
<keyword evidence="11" id="KW-0413">Isomerase</keyword>
<feature type="domain" description="AAA+ ATPase" evidence="14">
    <location>
        <begin position="464"/>
        <end position="606"/>
    </location>
</feature>
<evidence type="ECO:0000256" key="3">
    <source>
        <dbReference type="ARBA" id="ARBA00006360"/>
    </source>
</evidence>
<keyword evidence="7" id="KW-0547">Nucleotide-binding</keyword>
<dbReference type="PROSITE" id="PS00600">
    <property type="entry name" value="AA_TRANSFER_CLASS_3"/>
    <property type="match status" value="1"/>
</dbReference>
<dbReference type="NCBIfam" id="TIGR02397">
    <property type="entry name" value="dnaX_nterm"/>
    <property type="match status" value="1"/>
</dbReference>
<keyword evidence="6" id="KW-0479">Metal-binding</keyword>
<dbReference type="Gene3D" id="3.40.640.10">
    <property type="entry name" value="Type I PLP-dependent aspartate aminotransferase-like (Major domain)"/>
    <property type="match status" value="1"/>
</dbReference>
<dbReference type="InterPro" id="IPR015424">
    <property type="entry name" value="PyrdxlP-dep_Trfase"/>
</dbReference>
<evidence type="ECO:0000256" key="9">
    <source>
        <dbReference type="ARBA" id="ARBA00022840"/>
    </source>
</evidence>
<dbReference type="Gene3D" id="1.10.8.60">
    <property type="match status" value="1"/>
</dbReference>